<dbReference type="InterPro" id="IPR009057">
    <property type="entry name" value="Homeodomain-like_sf"/>
</dbReference>
<keyword evidence="1" id="KW-0805">Transcription regulation</keyword>
<dbReference type="SMART" id="SM00342">
    <property type="entry name" value="HTH_ARAC"/>
    <property type="match status" value="1"/>
</dbReference>
<dbReference type="PANTHER" id="PTHR46796">
    <property type="entry name" value="HTH-TYPE TRANSCRIPTIONAL ACTIVATOR RHAS-RELATED"/>
    <property type="match status" value="1"/>
</dbReference>
<organism evidence="6 7">
    <name type="scientific">Hypericibacter terrae</name>
    <dbReference type="NCBI Taxonomy" id="2602015"/>
    <lineage>
        <taxon>Bacteria</taxon>
        <taxon>Pseudomonadati</taxon>
        <taxon>Pseudomonadota</taxon>
        <taxon>Alphaproteobacteria</taxon>
        <taxon>Rhodospirillales</taxon>
        <taxon>Dongiaceae</taxon>
        <taxon>Hypericibacter</taxon>
    </lineage>
</organism>
<proteinExistence type="predicted"/>
<dbReference type="Gene3D" id="1.10.10.60">
    <property type="entry name" value="Homeodomain-like"/>
    <property type="match status" value="2"/>
</dbReference>
<dbReference type="SUPFAM" id="SSF51182">
    <property type="entry name" value="RmlC-like cupins"/>
    <property type="match status" value="1"/>
</dbReference>
<evidence type="ECO:0000313" key="7">
    <source>
        <dbReference type="Proteomes" id="UP000326202"/>
    </source>
</evidence>
<reference evidence="6 7" key="1">
    <citation type="submission" date="2019-08" db="EMBL/GenBank/DDBJ databases">
        <title>Hyperibacter terrae gen. nov., sp. nov. and Hyperibacter viscosus sp. nov., two new members in the family Rhodospirillaceae isolated from the rhizosphere of Hypericum perforatum.</title>
        <authorList>
            <person name="Noviana Z."/>
        </authorList>
    </citation>
    <scope>NUCLEOTIDE SEQUENCE [LARGE SCALE GENOMIC DNA]</scope>
    <source>
        <strain evidence="6 7">R5913</strain>
    </source>
</reference>
<name>A0A5J6MX63_9PROT</name>
<evidence type="ECO:0000256" key="2">
    <source>
        <dbReference type="ARBA" id="ARBA00023125"/>
    </source>
</evidence>
<feature type="domain" description="HTH araC/xylS-type" evidence="5">
    <location>
        <begin position="150"/>
        <end position="248"/>
    </location>
</feature>
<keyword evidence="7" id="KW-1185">Reference proteome</keyword>
<dbReference type="GO" id="GO:0043565">
    <property type="term" value="F:sequence-specific DNA binding"/>
    <property type="evidence" value="ECO:0007669"/>
    <property type="project" value="InterPro"/>
</dbReference>
<dbReference type="InterPro" id="IPR018060">
    <property type="entry name" value="HTH_AraC"/>
</dbReference>
<dbReference type="SUPFAM" id="SSF46689">
    <property type="entry name" value="Homeodomain-like"/>
    <property type="match status" value="2"/>
</dbReference>
<dbReference type="Proteomes" id="UP000326202">
    <property type="component" value="Chromosome"/>
</dbReference>
<evidence type="ECO:0000256" key="3">
    <source>
        <dbReference type="ARBA" id="ARBA00023163"/>
    </source>
</evidence>
<dbReference type="EMBL" id="CP042906">
    <property type="protein sequence ID" value="QEX19356.1"/>
    <property type="molecule type" value="Genomic_DNA"/>
</dbReference>
<feature type="region of interest" description="Disordered" evidence="4">
    <location>
        <begin position="236"/>
        <end position="255"/>
    </location>
</feature>
<dbReference type="InterPro" id="IPR014710">
    <property type="entry name" value="RmlC-like_jellyroll"/>
</dbReference>
<evidence type="ECO:0000313" key="6">
    <source>
        <dbReference type="EMBL" id="QEX19356.1"/>
    </source>
</evidence>
<dbReference type="PROSITE" id="PS01124">
    <property type="entry name" value="HTH_ARAC_FAMILY_2"/>
    <property type="match status" value="1"/>
</dbReference>
<dbReference type="Pfam" id="PF12833">
    <property type="entry name" value="HTH_18"/>
    <property type="match status" value="1"/>
</dbReference>
<evidence type="ECO:0000259" key="5">
    <source>
        <dbReference type="PROSITE" id="PS01124"/>
    </source>
</evidence>
<dbReference type="Gene3D" id="2.60.120.10">
    <property type="entry name" value="Jelly Rolls"/>
    <property type="match status" value="1"/>
</dbReference>
<dbReference type="PANTHER" id="PTHR46796:SF10">
    <property type="entry name" value="TRANSCRIPTIONAL ACTIVATOR FEAR"/>
    <property type="match status" value="1"/>
</dbReference>
<evidence type="ECO:0000256" key="1">
    <source>
        <dbReference type="ARBA" id="ARBA00023015"/>
    </source>
</evidence>
<keyword evidence="3" id="KW-0804">Transcription</keyword>
<dbReference type="InterPro" id="IPR050204">
    <property type="entry name" value="AraC_XylS_family_regulators"/>
</dbReference>
<dbReference type="GO" id="GO:0003700">
    <property type="term" value="F:DNA-binding transcription factor activity"/>
    <property type="evidence" value="ECO:0007669"/>
    <property type="project" value="InterPro"/>
</dbReference>
<gene>
    <name evidence="6" type="ORF">FRZ44_46690</name>
</gene>
<dbReference type="KEGG" id="htq:FRZ44_46690"/>
<accession>A0A5J6MX63</accession>
<dbReference type="InterPro" id="IPR011051">
    <property type="entry name" value="RmlC_Cupin_sf"/>
</dbReference>
<keyword evidence="2" id="KW-0238">DNA-binding</keyword>
<dbReference type="AlphaFoldDB" id="A0A5J6MX63"/>
<sequence>MRVTDLSLRSYRDTALTHSHDHHQIVLALAGALEMEVSGRPGRAEATSMVAVAPGRPHSFRASGTNRFLVIDWQAGPNESDAAQRLMSACDREPFLRLDQRLLPLLRFLEDACTDGSIEDAEREEWGRLLLGRLGAGLDRRSFVVARRLDRALAFMEAGKSRALTMAEIAAAAHTSAGHLHALFQRDLGRTPMQHLAEIRLDHAMKLLGDSDISIAAVAAASGYGDQSALTRALKRRRGITPARYRQGQRRNRRT</sequence>
<protein>
    <submittedName>
        <fullName evidence="6">Transcriptional regulator</fullName>
    </submittedName>
</protein>
<evidence type="ECO:0000256" key="4">
    <source>
        <dbReference type="SAM" id="MobiDB-lite"/>
    </source>
</evidence>